<evidence type="ECO:0000256" key="2">
    <source>
        <dbReference type="ARBA" id="ARBA00023239"/>
    </source>
</evidence>
<dbReference type="Pfam" id="PF01168">
    <property type="entry name" value="Ala_racemase_N"/>
    <property type="match status" value="1"/>
</dbReference>
<dbReference type="Pfam" id="PF14031">
    <property type="entry name" value="D-ser_dehydrat"/>
    <property type="match status" value="1"/>
</dbReference>
<evidence type="ECO:0000256" key="3">
    <source>
        <dbReference type="SAM" id="MobiDB-lite"/>
    </source>
</evidence>
<name>A0A9W4RLI5_9PEZI</name>
<dbReference type="GO" id="GO:0008721">
    <property type="term" value="F:D-serine ammonia-lyase activity"/>
    <property type="evidence" value="ECO:0007669"/>
    <property type="project" value="TreeGrafter"/>
</dbReference>
<feature type="compositionally biased region" description="Basic and acidic residues" evidence="3">
    <location>
        <begin position="668"/>
        <end position="679"/>
    </location>
</feature>
<dbReference type="InterPro" id="IPR042208">
    <property type="entry name" value="D-ser_dehydrat-like_sf"/>
</dbReference>
<evidence type="ECO:0000256" key="1">
    <source>
        <dbReference type="ARBA" id="ARBA00005323"/>
    </source>
</evidence>
<accession>A0A9W4RLI5</accession>
<dbReference type="GO" id="GO:0036088">
    <property type="term" value="P:D-serine catabolic process"/>
    <property type="evidence" value="ECO:0007669"/>
    <property type="project" value="TreeGrafter"/>
</dbReference>
<evidence type="ECO:0000259" key="4">
    <source>
        <dbReference type="SMART" id="SM01119"/>
    </source>
</evidence>
<dbReference type="Gene3D" id="2.40.37.20">
    <property type="entry name" value="D-serine dehydratase-like domain"/>
    <property type="match status" value="1"/>
</dbReference>
<dbReference type="SUPFAM" id="SSF51905">
    <property type="entry name" value="FAD/NAD(P)-binding domain"/>
    <property type="match status" value="1"/>
</dbReference>
<dbReference type="InterPro" id="IPR051466">
    <property type="entry name" value="D-amino_acid_metab_enzyme"/>
</dbReference>
<gene>
    <name evidence="5" type="ORF">CGXH109_LOCUS24612</name>
</gene>
<dbReference type="PANTHER" id="PTHR28004:SF2">
    <property type="entry name" value="D-SERINE DEHYDRATASE"/>
    <property type="match status" value="1"/>
</dbReference>
<feature type="domain" description="D-serine dehydratase-like" evidence="4">
    <location>
        <begin position="1054"/>
        <end position="1141"/>
    </location>
</feature>
<feature type="region of interest" description="Disordered" evidence="3">
    <location>
        <begin position="658"/>
        <end position="750"/>
    </location>
</feature>
<feature type="compositionally biased region" description="Polar residues" evidence="3">
    <location>
        <begin position="689"/>
        <end position="725"/>
    </location>
</feature>
<comment type="caution">
    <text evidence="5">The sequence shown here is derived from an EMBL/GenBank/DDBJ whole genome shotgun (WGS) entry which is preliminary data.</text>
</comment>
<evidence type="ECO:0000313" key="5">
    <source>
        <dbReference type="EMBL" id="CAI0643346.1"/>
    </source>
</evidence>
<evidence type="ECO:0000313" key="6">
    <source>
        <dbReference type="Proteomes" id="UP001152533"/>
    </source>
</evidence>
<comment type="similarity">
    <text evidence="1">Belongs to the DSD1 family.</text>
</comment>
<dbReference type="AlphaFoldDB" id="A0A9W4RLI5"/>
<feature type="region of interest" description="Disordered" evidence="3">
    <location>
        <begin position="1"/>
        <end position="21"/>
    </location>
</feature>
<dbReference type="Gene3D" id="3.50.50.60">
    <property type="entry name" value="FAD/NAD(P)-binding domain"/>
    <property type="match status" value="1"/>
</dbReference>
<dbReference type="InterPro" id="IPR001608">
    <property type="entry name" value="Ala_racemase_N"/>
</dbReference>
<organism evidence="5 6">
    <name type="scientific">Colletotrichum noveboracense</name>
    <dbReference type="NCBI Taxonomy" id="2664923"/>
    <lineage>
        <taxon>Eukaryota</taxon>
        <taxon>Fungi</taxon>
        <taxon>Dikarya</taxon>
        <taxon>Ascomycota</taxon>
        <taxon>Pezizomycotina</taxon>
        <taxon>Sordariomycetes</taxon>
        <taxon>Hypocreomycetidae</taxon>
        <taxon>Glomerellales</taxon>
        <taxon>Glomerellaceae</taxon>
        <taxon>Colletotrichum</taxon>
        <taxon>Colletotrichum gloeosporioides species complex</taxon>
    </lineage>
</organism>
<dbReference type="InterPro" id="IPR026956">
    <property type="entry name" value="D-ser_dehydrat-like_dom"/>
</dbReference>
<dbReference type="Gene3D" id="3.20.20.10">
    <property type="entry name" value="Alanine racemase"/>
    <property type="match status" value="1"/>
</dbReference>
<dbReference type="Proteomes" id="UP001152533">
    <property type="component" value="Unassembled WGS sequence"/>
</dbReference>
<dbReference type="PANTHER" id="PTHR28004">
    <property type="entry name" value="ZGC:162816-RELATED"/>
    <property type="match status" value="1"/>
</dbReference>
<keyword evidence="6" id="KW-1185">Reference proteome</keyword>
<dbReference type="CDD" id="cd06819">
    <property type="entry name" value="PLPDE_III_LS_D-TA"/>
    <property type="match status" value="1"/>
</dbReference>
<dbReference type="InterPro" id="IPR036188">
    <property type="entry name" value="FAD/NAD-bd_sf"/>
</dbReference>
<proteinExistence type="inferred from homology"/>
<dbReference type="InterPro" id="IPR029066">
    <property type="entry name" value="PLP-binding_barrel"/>
</dbReference>
<dbReference type="PRINTS" id="PR00420">
    <property type="entry name" value="RNGMNOXGNASE"/>
</dbReference>
<keyword evidence="2" id="KW-0456">Lyase</keyword>
<dbReference type="SMART" id="SM01119">
    <property type="entry name" value="D-ser_dehydrat"/>
    <property type="match status" value="1"/>
</dbReference>
<dbReference type="SUPFAM" id="SSF51419">
    <property type="entry name" value="PLP-binding barrel"/>
    <property type="match status" value="1"/>
</dbReference>
<reference evidence="5" key="1">
    <citation type="submission" date="2022-08" db="EMBL/GenBank/DDBJ databases">
        <authorList>
            <person name="Giroux E."/>
            <person name="Giroux E."/>
        </authorList>
    </citation>
    <scope>NUCLEOTIDE SEQUENCE</scope>
    <source>
        <strain evidence="5">H1091258</strain>
    </source>
</reference>
<protein>
    <recommendedName>
        <fullName evidence="4">D-serine dehydratase-like domain-containing protein</fullName>
    </recommendedName>
</protein>
<dbReference type="EMBL" id="CAMGZC010000101">
    <property type="protein sequence ID" value="CAI0643346.1"/>
    <property type="molecule type" value="Genomic_DNA"/>
</dbReference>
<sequence length="1158" mass="127830">MNRSRSPSGFRPLSKGQTRTTSHEDILFPKLYEDAWGTGGSGDNRTDLERAKIFLLRFAKMNPDPVFSFELQAIATDQQYRNITALAHAVQTRIFGNRHPSFAPTPLLQCVRFMLIKAKVPDFMYSDKTKVVMDFFFDPTIFRNVEPPPVDAVVYKYPTGRLKVAIVGGGPTALASAISLAEKGAGKIQVQVYERRWVVMAGPNGTYVDYPPTARRRDQVVTLQESVTTLMSQATQQALFEGSPECVWPGSANIQIRKFEDRLLRRCHAPEFYDLIHLHAEGVTREDLYKVGDFHVLLGADGAASWVRKSYFHGYENERGRSYALGLAFDRPAGLPWSQPLNVFLTLGQTRYLLNASDFDGRGYLNMQLTEEEWHKMLAMDGQPVTFGYPGCLRRPDGTIPPGFNENQVFAPSENRGGSLWRSISDGLKLFGFKESEVINVVRIPIVVQAVREGIQYLPPSDSASINRPHALVAVAGDAAMTVHFWPGRGLNSGVKSGIALGDEIVHALNAGKFVGLPLTAMQQYNDFIMKLQDREHDKRSIPILNQSGTPETLGWLLSKANTVPDNVAIEWLVGAMSQIAERLEQRGDWAFQPVANVEPQLRIVLRQLDSETLREMAVSFPWPTREMGGAEVLPLRSMKPEEKQRWLQQLWGLLRDEAQKKPPSRGDQGRSSRFEAPRRAALLPPRATSPSPQFLTPDSGNPTPNRSESTLRRSNASRGVSSPGPSERTLAVPNGDQNISRPRSPSVGGEVALGRLLSVSQRPGRAILADAMSLALFRVDGDPSMYHSTTMYSPRVGDGLDSLDTPSMIVNLDLMESNIKKLFDNFLPTGRKVRPHLKTTKSAVLARKLVAAGATGCCVAKVSEAEAITAAGFDDILITCEIIGAPKVKRLVELFRKHRDIRIVVDSEVGATAINDSLAQSGIDQPLTTLIDLDVGLHRTGVAPGEPALALAKHIATLPHLRLIGVQGYEGHLQHLHDREDRKKQCLESMKTLVDTAEQLRKEGFTIDVVTTGGTGTGEFCAQVPGVTELQPGSFIFMDTDYRNAVGTFYSNSLTLLATVVSKQGERQVTIDTGLKSLTTDSGLAECKDPRYRHANLGDEHGSLTWDEGTPALNVGDRVEMIPSHIDPTINLHDFYYAHRNGVIEEIWTVDSRGKVQ</sequence>